<keyword evidence="7 10" id="KW-0067">ATP-binding</keyword>
<dbReference type="EMBL" id="JADHEI010000033">
    <property type="protein sequence ID" value="MBF2735257.1"/>
    <property type="molecule type" value="Genomic_DNA"/>
</dbReference>
<evidence type="ECO:0000256" key="10">
    <source>
        <dbReference type="HAMAP-Rule" id="MF_00162"/>
    </source>
</evidence>
<comment type="cofactor">
    <cofactor evidence="1">
        <name>Mn(2+)</name>
        <dbReference type="ChEBI" id="CHEBI:29035"/>
    </cofactor>
</comment>
<dbReference type="Proteomes" id="UP000604381">
    <property type="component" value="Unassembled WGS sequence"/>
</dbReference>
<comment type="caution">
    <text evidence="12">The sequence shown here is derived from an EMBL/GenBank/DDBJ whole genome shotgun (WGS) entry which is preliminary data.</text>
</comment>
<gene>
    <name evidence="10" type="primary">gshB</name>
    <name evidence="12" type="ORF">ISN26_04125</name>
</gene>
<keyword evidence="6 10" id="KW-0547">Nucleotide-binding</keyword>
<evidence type="ECO:0000256" key="6">
    <source>
        <dbReference type="ARBA" id="ARBA00022741"/>
    </source>
</evidence>
<keyword evidence="13" id="KW-1185">Reference proteome</keyword>
<evidence type="ECO:0000256" key="2">
    <source>
        <dbReference type="ARBA" id="ARBA00001946"/>
    </source>
</evidence>
<dbReference type="InterPro" id="IPR013815">
    <property type="entry name" value="ATP_grasp_subdomain_1"/>
</dbReference>
<dbReference type="GO" id="GO:0005524">
    <property type="term" value="F:ATP binding"/>
    <property type="evidence" value="ECO:0007669"/>
    <property type="project" value="UniProtKB-UniRule"/>
</dbReference>
<evidence type="ECO:0000313" key="13">
    <source>
        <dbReference type="Proteomes" id="UP000604381"/>
    </source>
</evidence>
<evidence type="ECO:0000256" key="3">
    <source>
        <dbReference type="ARBA" id="ARBA00022598"/>
    </source>
</evidence>
<dbReference type="PROSITE" id="PS50975">
    <property type="entry name" value="ATP_GRASP"/>
    <property type="match status" value="1"/>
</dbReference>
<dbReference type="Pfam" id="PF02951">
    <property type="entry name" value="GSH-S_N"/>
    <property type="match status" value="1"/>
</dbReference>
<feature type="domain" description="ATP-grasp" evidence="11">
    <location>
        <begin position="124"/>
        <end position="310"/>
    </location>
</feature>
<dbReference type="InterPro" id="IPR006284">
    <property type="entry name" value="Glut_synth_pro"/>
</dbReference>
<dbReference type="Gene3D" id="3.40.50.20">
    <property type="match status" value="1"/>
</dbReference>
<keyword evidence="8" id="KW-0460">Magnesium</keyword>
<sequence length="313" mass="33473">MQAAYLLDDPAVLDPASDSSLELIRRHQLRSHRVLLVRRDGVSLRGGEVSFQAQVIEIADGQDPWHRLGPLEQVAAAACDLVAIRLEPPVDASYRLLCQMLAYAAAQGVRVWNRPQAILAQEEKLSAFGFAAHTPPSLASSSKAELLAFCRGREAGVMVKPFNSMGGRGVFAFASGADSNIEVALEEILRRDGLALVQERLPAVVDGDRRVFVIDGQPAELMLNRVPKADGHRGNMAAGGQPEAMPLGEAERRVAEAVGPVLKERGVVFAGIDVIGGKLTEINITCPTGLKTVRDQTGEAFADQVIDAMLAAA</sequence>
<evidence type="ECO:0000256" key="8">
    <source>
        <dbReference type="ARBA" id="ARBA00022842"/>
    </source>
</evidence>
<reference evidence="12" key="1">
    <citation type="submission" date="2020-10" db="EMBL/GenBank/DDBJ databases">
        <title>An improved Amphimedon queenslandica hologenome assembly reveals how three proteobacterial symbionts can extend the metabolic phenotypic of their marine sponge host.</title>
        <authorList>
            <person name="Degnan B."/>
            <person name="Degnan S."/>
            <person name="Xiang X."/>
        </authorList>
    </citation>
    <scope>NUCLEOTIDE SEQUENCE</scope>
    <source>
        <strain evidence="12">AqS2</strain>
    </source>
</reference>
<dbReference type="GO" id="GO:0004363">
    <property type="term" value="F:glutathione synthase activity"/>
    <property type="evidence" value="ECO:0007669"/>
    <property type="project" value="UniProtKB-UniRule"/>
</dbReference>
<dbReference type="HAMAP" id="MF_00162">
    <property type="entry name" value="GSH_S"/>
    <property type="match status" value="1"/>
</dbReference>
<evidence type="ECO:0000259" key="11">
    <source>
        <dbReference type="PROSITE" id="PS50975"/>
    </source>
</evidence>
<evidence type="ECO:0000256" key="4">
    <source>
        <dbReference type="ARBA" id="ARBA00022684"/>
    </source>
</evidence>
<protein>
    <recommendedName>
        <fullName evidence="10">Glutathione synthetase</fullName>
        <ecNumber evidence="10">6.3.2.3</ecNumber>
    </recommendedName>
    <alternativeName>
        <fullName evidence="10">GSH synthetase</fullName>
        <shortName evidence="10">GSH-S</shortName>
        <shortName evidence="10">GSHase</shortName>
    </alternativeName>
    <alternativeName>
        <fullName evidence="10">Glutathione synthase</fullName>
    </alternativeName>
</protein>
<evidence type="ECO:0000256" key="9">
    <source>
        <dbReference type="ARBA" id="ARBA00023211"/>
    </source>
</evidence>
<dbReference type="AlphaFoldDB" id="A0A930UI02"/>
<dbReference type="Gene3D" id="3.30.1490.20">
    <property type="entry name" value="ATP-grasp fold, A domain"/>
    <property type="match status" value="1"/>
</dbReference>
<dbReference type="GO" id="GO:0005737">
    <property type="term" value="C:cytoplasm"/>
    <property type="evidence" value="ECO:0007669"/>
    <property type="project" value="TreeGrafter"/>
</dbReference>
<dbReference type="EC" id="6.3.2.3" evidence="10"/>
<comment type="cofactor">
    <cofactor evidence="2">
        <name>Mg(2+)</name>
        <dbReference type="ChEBI" id="CHEBI:18420"/>
    </cofactor>
</comment>
<dbReference type="SUPFAM" id="SSF56059">
    <property type="entry name" value="Glutathione synthetase ATP-binding domain-like"/>
    <property type="match status" value="1"/>
</dbReference>
<keyword evidence="3 10" id="KW-0436">Ligase</keyword>
<evidence type="ECO:0000256" key="1">
    <source>
        <dbReference type="ARBA" id="ARBA00001936"/>
    </source>
</evidence>
<name>A0A930UI02_9GAMM</name>
<dbReference type="InterPro" id="IPR004218">
    <property type="entry name" value="GSHS_ATP-bd"/>
</dbReference>
<keyword evidence="9" id="KW-0464">Manganese</keyword>
<dbReference type="PANTHER" id="PTHR21621">
    <property type="entry name" value="RIBOSOMAL PROTEIN S6 MODIFICATION PROTEIN"/>
    <property type="match status" value="1"/>
</dbReference>
<dbReference type="InterPro" id="IPR016185">
    <property type="entry name" value="PreATP-grasp_dom_sf"/>
</dbReference>
<evidence type="ECO:0000313" key="12">
    <source>
        <dbReference type="EMBL" id="MBF2735257.1"/>
    </source>
</evidence>
<organism evidence="12 13">
    <name type="scientific">Candidatus Amphirhobacter heronislandensis</name>
    <dbReference type="NCBI Taxonomy" id="1732024"/>
    <lineage>
        <taxon>Bacteria</taxon>
        <taxon>Pseudomonadati</taxon>
        <taxon>Pseudomonadota</taxon>
        <taxon>Gammaproteobacteria</taxon>
        <taxon>Candidatus Tethybacterales</taxon>
        <taxon>Candidatus Tethybacteraceae</taxon>
        <taxon>Candidatus Amphirhobacter</taxon>
    </lineage>
</organism>
<keyword evidence="4 10" id="KW-0317">Glutathione biosynthesis</keyword>
<accession>A0A930UI02</accession>
<dbReference type="Gene3D" id="3.30.470.20">
    <property type="entry name" value="ATP-grasp fold, B domain"/>
    <property type="match status" value="1"/>
</dbReference>
<evidence type="ECO:0000256" key="7">
    <source>
        <dbReference type="ARBA" id="ARBA00022840"/>
    </source>
</evidence>
<dbReference type="GO" id="GO:0046872">
    <property type="term" value="F:metal ion binding"/>
    <property type="evidence" value="ECO:0007669"/>
    <property type="project" value="UniProtKB-KW"/>
</dbReference>
<comment type="catalytic activity">
    <reaction evidence="10">
        <text>gamma-L-glutamyl-L-cysteine + glycine + ATP = glutathione + ADP + phosphate + H(+)</text>
        <dbReference type="Rhea" id="RHEA:13557"/>
        <dbReference type="ChEBI" id="CHEBI:15378"/>
        <dbReference type="ChEBI" id="CHEBI:30616"/>
        <dbReference type="ChEBI" id="CHEBI:43474"/>
        <dbReference type="ChEBI" id="CHEBI:57305"/>
        <dbReference type="ChEBI" id="CHEBI:57925"/>
        <dbReference type="ChEBI" id="CHEBI:58173"/>
        <dbReference type="ChEBI" id="CHEBI:456216"/>
        <dbReference type="EC" id="6.3.2.3"/>
    </reaction>
</comment>
<dbReference type="InterPro" id="IPR011761">
    <property type="entry name" value="ATP-grasp"/>
</dbReference>
<evidence type="ECO:0000256" key="5">
    <source>
        <dbReference type="ARBA" id="ARBA00022723"/>
    </source>
</evidence>
<keyword evidence="5" id="KW-0479">Metal-binding</keyword>
<comment type="pathway">
    <text evidence="10">Sulfur metabolism; glutathione biosynthesis; glutathione from L-cysteine and L-glutamate: step 2/2.</text>
</comment>
<dbReference type="InterPro" id="IPR004215">
    <property type="entry name" value="GSHS_N"/>
</dbReference>
<proteinExistence type="inferred from homology"/>
<dbReference type="PANTHER" id="PTHR21621:SF4">
    <property type="entry name" value="GLUTATHIONE SYNTHETASE"/>
    <property type="match status" value="1"/>
</dbReference>
<comment type="similarity">
    <text evidence="10">Belongs to the prokaryotic GSH synthase family.</text>
</comment>
<dbReference type="Pfam" id="PF02955">
    <property type="entry name" value="GSH-S_ATP"/>
    <property type="match status" value="1"/>
</dbReference>
<dbReference type="SUPFAM" id="SSF52440">
    <property type="entry name" value="PreATP-grasp domain"/>
    <property type="match status" value="1"/>
</dbReference>